<dbReference type="AlphaFoldDB" id="A0A845B5E5"/>
<dbReference type="Pfam" id="PF11575">
    <property type="entry name" value="FhuF_C"/>
    <property type="match status" value="1"/>
</dbReference>
<dbReference type="Proteomes" id="UP000460715">
    <property type="component" value="Unassembled WGS sequence"/>
</dbReference>
<sequence>MIPDFAPALAGPLAFARDCLVPPDDARPAIPCAMLCEAGTLADIAAPLAGRFPRQERQASFSMWSQYYFARLIYPVLGASLLLGRDLPSRAEDMALILGPDGAPAAFRIADAGRPCAQPQGCRRFAGLLRGHLEPIVQALSEASGASPRLFWCNAGIRCDHVLRLLQGQVDTAPAQRLLFGLPHWAEEGSEAARTNPLPQTVRQVDEDGTPAVRRRVCCLRYRLAEFETGCPSCPLPAVRKRHLH</sequence>
<dbReference type="InterPro" id="IPR022770">
    <property type="entry name" value="IucA/IucC-like_C"/>
</dbReference>
<reference evidence="3 4" key="1">
    <citation type="submission" date="2019-03" db="EMBL/GenBank/DDBJ databases">
        <title>Roseomonas sp. a novel Roseomonas species isolated from Sea whip Gorgonian.</title>
        <authorList>
            <person name="Li F."/>
            <person name="Pan X."/>
            <person name="Huang S."/>
            <person name="Li Z."/>
            <person name="Meng B."/>
        </authorList>
    </citation>
    <scope>NUCLEOTIDE SEQUENCE [LARGE SCALE GENOMIC DNA]</scope>
    <source>
        <strain evidence="3 4">M0104</strain>
    </source>
</reference>
<accession>A0A845B5E5</accession>
<dbReference type="OrthoDB" id="8993954at2"/>
<evidence type="ECO:0000313" key="4">
    <source>
        <dbReference type="Proteomes" id="UP000460715"/>
    </source>
</evidence>
<proteinExistence type="predicted"/>
<organism evidence="3 4">
    <name type="scientific">Teichococcus coralli</name>
    <dbReference type="NCBI Taxonomy" id="2545983"/>
    <lineage>
        <taxon>Bacteria</taxon>
        <taxon>Pseudomonadati</taxon>
        <taxon>Pseudomonadota</taxon>
        <taxon>Alphaproteobacteria</taxon>
        <taxon>Acetobacterales</taxon>
        <taxon>Roseomonadaceae</taxon>
        <taxon>Roseomonas</taxon>
    </lineage>
</organism>
<dbReference type="InterPro" id="IPR024726">
    <property type="entry name" value="FhuF_C"/>
</dbReference>
<dbReference type="Pfam" id="PF06276">
    <property type="entry name" value="FhuF"/>
    <property type="match status" value="1"/>
</dbReference>
<protein>
    <submittedName>
        <fullName evidence="3">Siderophore-iron reductase FhuF</fullName>
    </submittedName>
</protein>
<comment type="caution">
    <text evidence="3">The sequence shown here is derived from an EMBL/GenBank/DDBJ whole genome shotgun (WGS) entry which is preliminary data.</text>
</comment>
<feature type="domain" description="Aerobactin siderophore biosynthesis IucA/IucC-like C-terminal" evidence="1">
    <location>
        <begin position="62"/>
        <end position="208"/>
    </location>
</feature>
<dbReference type="EMBL" id="SNVJ01000004">
    <property type="protein sequence ID" value="MXP62853.1"/>
    <property type="molecule type" value="Genomic_DNA"/>
</dbReference>
<dbReference type="NCBIfam" id="TIGR03951">
    <property type="entry name" value="Fe_III_red_FhuF"/>
    <property type="match status" value="1"/>
</dbReference>
<dbReference type="InterPro" id="IPR008090">
    <property type="entry name" value="Fe_iron_reduct"/>
</dbReference>
<evidence type="ECO:0000259" key="1">
    <source>
        <dbReference type="Pfam" id="PF06276"/>
    </source>
</evidence>
<dbReference type="GO" id="GO:0003824">
    <property type="term" value="F:catalytic activity"/>
    <property type="evidence" value="ECO:0007669"/>
    <property type="project" value="UniProtKB-ARBA"/>
</dbReference>
<name>A0A845B5E5_9PROT</name>
<dbReference type="GO" id="GO:0051537">
    <property type="term" value="F:2 iron, 2 sulfur cluster binding"/>
    <property type="evidence" value="ECO:0007669"/>
    <property type="project" value="InterPro"/>
</dbReference>
<evidence type="ECO:0000259" key="2">
    <source>
        <dbReference type="Pfam" id="PF11575"/>
    </source>
</evidence>
<keyword evidence="4" id="KW-1185">Reference proteome</keyword>
<dbReference type="RefSeq" id="WP_160935982.1">
    <property type="nucleotide sequence ID" value="NZ_SNVJ01000004.1"/>
</dbReference>
<gene>
    <name evidence="3" type="primary">fhuF</name>
    <name evidence="3" type="ORF">E0493_05750</name>
</gene>
<feature type="domain" description="Ferric siderophore reductase C-terminal" evidence="2">
    <location>
        <begin position="215"/>
        <end position="236"/>
    </location>
</feature>
<evidence type="ECO:0000313" key="3">
    <source>
        <dbReference type="EMBL" id="MXP62853.1"/>
    </source>
</evidence>